<dbReference type="AlphaFoldDB" id="A0A9D2QPI7"/>
<name>A0A9D2QPI7_9FIRM</name>
<reference evidence="2" key="2">
    <citation type="submission" date="2021-04" db="EMBL/GenBank/DDBJ databases">
        <authorList>
            <person name="Gilroy R."/>
        </authorList>
    </citation>
    <scope>NUCLEOTIDE SEQUENCE</scope>
    <source>
        <strain evidence="2">ChiBcec1-1630</strain>
    </source>
</reference>
<proteinExistence type="predicted"/>
<protein>
    <submittedName>
        <fullName evidence="2">Uncharacterized protein</fullName>
    </submittedName>
</protein>
<dbReference type="Proteomes" id="UP000823922">
    <property type="component" value="Unassembled WGS sequence"/>
</dbReference>
<reference evidence="2" key="1">
    <citation type="journal article" date="2021" name="PeerJ">
        <title>Extensive microbial diversity within the chicken gut microbiome revealed by metagenomics and culture.</title>
        <authorList>
            <person name="Gilroy R."/>
            <person name="Ravi A."/>
            <person name="Getino M."/>
            <person name="Pursley I."/>
            <person name="Horton D.L."/>
            <person name="Alikhan N.F."/>
            <person name="Baker D."/>
            <person name="Gharbi K."/>
            <person name="Hall N."/>
            <person name="Watson M."/>
            <person name="Adriaenssens E.M."/>
            <person name="Foster-Nyarko E."/>
            <person name="Jarju S."/>
            <person name="Secka A."/>
            <person name="Antonio M."/>
            <person name="Oren A."/>
            <person name="Chaudhuri R.R."/>
            <person name="La Ragione R."/>
            <person name="Hildebrand F."/>
            <person name="Pallen M.J."/>
        </authorList>
    </citation>
    <scope>NUCLEOTIDE SEQUENCE</scope>
    <source>
        <strain evidence="2">ChiBcec1-1630</strain>
    </source>
</reference>
<sequence length="75" mass="7759">MKGKKLTGKIAACCLMGLILLASSGCREAHVSGGGLLTEEELASREELYGSGRDDVFQALGITKDEITESSSPGA</sequence>
<feature type="signal peptide" evidence="1">
    <location>
        <begin position="1"/>
        <end position="29"/>
    </location>
</feature>
<accession>A0A9D2QPI7</accession>
<dbReference type="PROSITE" id="PS51257">
    <property type="entry name" value="PROKAR_LIPOPROTEIN"/>
    <property type="match status" value="1"/>
</dbReference>
<comment type="caution">
    <text evidence="2">The sequence shown here is derived from an EMBL/GenBank/DDBJ whole genome shotgun (WGS) entry which is preliminary data.</text>
</comment>
<dbReference type="EMBL" id="DWVS01000393">
    <property type="protein sequence ID" value="HJC89312.1"/>
    <property type="molecule type" value="Genomic_DNA"/>
</dbReference>
<feature type="non-terminal residue" evidence="2">
    <location>
        <position position="75"/>
    </location>
</feature>
<feature type="chain" id="PRO_5039369167" evidence="1">
    <location>
        <begin position="30"/>
        <end position="75"/>
    </location>
</feature>
<evidence type="ECO:0000313" key="3">
    <source>
        <dbReference type="Proteomes" id="UP000823922"/>
    </source>
</evidence>
<gene>
    <name evidence="2" type="ORF">H9926_15050</name>
</gene>
<organism evidence="2 3">
    <name type="scientific">Candidatus Eisenbergiella intestinigallinarum</name>
    <dbReference type="NCBI Taxonomy" id="2838549"/>
    <lineage>
        <taxon>Bacteria</taxon>
        <taxon>Bacillati</taxon>
        <taxon>Bacillota</taxon>
        <taxon>Clostridia</taxon>
        <taxon>Lachnospirales</taxon>
        <taxon>Lachnospiraceae</taxon>
        <taxon>Eisenbergiella</taxon>
    </lineage>
</organism>
<evidence type="ECO:0000256" key="1">
    <source>
        <dbReference type="SAM" id="SignalP"/>
    </source>
</evidence>
<evidence type="ECO:0000313" key="2">
    <source>
        <dbReference type="EMBL" id="HJC89312.1"/>
    </source>
</evidence>
<keyword evidence="1" id="KW-0732">Signal</keyword>